<comment type="similarity">
    <text evidence="2">Belongs to the major facilitator superfamily. EmrB family.</text>
</comment>
<evidence type="ECO:0000256" key="1">
    <source>
        <dbReference type="ARBA" id="ARBA00004651"/>
    </source>
</evidence>
<dbReference type="Gene3D" id="1.20.1720.10">
    <property type="entry name" value="Multidrug resistance protein D"/>
    <property type="match status" value="1"/>
</dbReference>
<dbReference type="EMBL" id="FZOW01000003">
    <property type="protein sequence ID" value="SNS52030.1"/>
    <property type="molecule type" value="Genomic_DNA"/>
</dbReference>
<dbReference type="SUPFAM" id="SSF103473">
    <property type="entry name" value="MFS general substrate transporter"/>
    <property type="match status" value="2"/>
</dbReference>
<feature type="transmembrane region" description="Helical" evidence="9">
    <location>
        <begin position="99"/>
        <end position="122"/>
    </location>
</feature>
<reference evidence="12" key="1">
    <citation type="submission" date="2017-06" db="EMBL/GenBank/DDBJ databases">
        <authorList>
            <person name="Varghese N."/>
            <person name="Submissions S."/>
        </authorList>
    </citation>
    <scope>NUCLEOTIDE SEQUENCE [LARGE SCALE GENOMIC DNA]</scope>
    <source>
        <strain evidence="12">JCM 23211</strain>
    </source>
</reference>
<dbReference type="PANTHER" id="PTHR42718">
    <property type="entry name" value="MAJOR FACILITATOR SUPERFAMILY MULTIDRUG TRANSPORTER MFSC"/>
    <property type="match status" value="1"/>
</dbReference>
<dbReference type="Gene3D" id="1.20.1250.20">
    <property type="entry name" value="MFS general substrate transporter like domains"/>
    <property type="match status" value="1"/>
</dbReference>
<proteinExistence type="inferred from homology"/>
<feature type="transmembrane region" description="Helical" evidence="9">
    <location>
        <begin position="417"/>
        <end position="442"/>
    </location>
</feature>
<dbReference type="InterPro" id="IPR020846">
    <property type="entry name" value="MFS_dom"/>
</dbReference>
<evidence type="ECO:0000259" key="10">
    <source>
        <dbReference type="PROSITE" id="PS50850"/>
    </source>
</evidence>
<keyword evidence="4" id="KW-1003">Cell membrane</keyword>
<keyword evidence="5 9" id="KW-0812">Transmembrane</keyword>
<dbReference type="InterPro" id="IPR011701">
    <property type="entry name" value="MFS"/>
</dbReference>
<evidence type="ECO:0000256" key="7">
    <source>
        <dbReference type="ARBA" id="ARBA00023136"/>
    </source>
</evidence>
<feature type="transmembrane region" description="Helical" evidence="9">
    <location>
        <begin position="318"/>
        <end position="339"/>
    </location>
</feature>
<dbReference type="CDD" id="cd17321">
    <property type="entry name" value="MFS_MMR_MDR_like"/>
    <property type="match status" value="1"/>
</dbReference>
<dbReference type="GO" id="GO:0022857">
    <property type="term" value="F:transmembrane transporter activity"/>
    <property type="evidence" value="ECO:0007669"/>
    <property type="project" value="InterPro"/>
</dbReference>
<feature type="transmembrane region" description="Helical" evidence="9">
    <location>
        <begin position="187"/>
        <end position="207"/>
    </location>
</feature>
<feature type="transmembrane region" description="Helical" evidence="9">
    <location>
        <begin position="351"/>
        <end position="370"/>
    </location>
</feature>
<organism evidence="11 12">
    <name type="scientific">Rhodococcoides kyotonense</name>
    <dbReference type="NCBI Taxonomy" id="398843"/>
    <lineage>
        <taxon>Bacteria</taxon>
        <taxon>Bacillati</taxon>
        <taxon>Actinomycetota</taxon>
        <taxon>Actinomycetes</taxon>
        <taxon>Mycobacteriales</taxon>
        <taxon>Nocardiaceae</taxon>
        <taxon>Rhodococcoides</taxon>
    </lineage>
</organism>
<evidence type="ECO:0000256" key="9">
    <source>
        <dbReference type="SAM" id="Phobius"/>
    </source>
</evidence>
<dbReference type="InterPro" id="IPR036259">
    <property type="entry name" value="MFS_trans_sf"/>
</dbReference>
<comment type="subcellular location">
    <subcellularLocation>
        <location evidence="1">Cell membrane</location>
        <topology evidence="1">Multi-pass membrane protein</topology>
    </subcellularLocation>
</comment>
<dbReference type="AlphaFoldDB" id="A0A239F4S5"/>
<sequence length="500" mass="52578">MTARPEANDTDIETDAPGTDGSERDMMRDAWRTLSVVAFASMVIGMSGSALNVALPTVARHFDASSLAASWILLAYMLTNTVLLVAFGRMADMFGRRKMYLTGLAFYTVGSVACGLAPNAWWLVGFRVIQAAGGAMLLTNSAALVTAAFPRRRLGEGMGIYLASFSIAQLCGPTLGGLLAQQAGWRWVFWFNVPIGILCLIWGFVALKPTASTSRSYSLDLRGNAMILVALTCGLAALSQATSLGWSHPLVIGGLLVSAAIVPLFLWFEKSVDDPLIDIALFKHWPFGFGLLASFLNSISQSGVVLLMALYFQAVSGVTPLVAGVMVLPVAVAALTASLSSGPLQRTVSPSTLAVVGNIVTVVALVVLFVGTTGRMPLWVLLVGLAVAGFGSGLFMPSNATAIMGDLPDERLGIANAMRLLLQTSGFVVGTAVILSVVTSALPLELRKFVFAGTISEISDSAVEQLLTGYGRTVAAMIAVAVLTVAVSLFARHSRTVGHR</sequence>
<keyword evidence="3" id="KW-0813">Transport</keyword>
<dbReference type="Proteomes" id="UP000198327">
    <property type="component" value="Unassembled WGS sequence"/>
</dbReference>
<protein>
    <submittedName>
        <fullName evidence="11">Drug resistance transporter, EmrB/QacA subfamily</fullName>
    </submittedName>
</protein>
<dbReference type="InterPro" id="IPR004638">
    <property type="entry name" value="EmrB-like"/>
</dbReference>
<keyword evidence="7 9" id="KW-0472">Membrane</keyword>
<feature type="transmembrane region" description="Helical" evidence="9">
    <location>
        <begin position="161"/>
        <end position="181"/>
    </location>
</feature>
<feature type="region of interest" description="Disordered" evidence="8">
    <location>
        <begin position="1"/>
        <end position="24"/>
    </location>
</feature>
<evidence type="ECO:0000256" key="5">
    <source>
        <dbReference type="ARBA" id="ARBA00022692"/>
    </source>
</evidence>
<keyword evidence="12" id="KW-1185">Reference proteome</keyword>
<dbReference type="PANTHER" id="PTHR42718:SF9">
    <property type="entry name" value="MAJOR FACILITATOR SUPERFAMILY MULTIDRUG TRANSPORTER MFSC"/>
    <property type="match status" value="1"/>
</dbReference>
<evidence type="ECO:0000313" key="11">
    <source>
        <dbReference type="EMBL" id="SNS52030.1"/>
    </source>
</evidence>
<dbReference type="PROSITE" id="PS50850">
    <property type="entry name" value="MFS"/>
    <property type="match status" value="1"/>
</dbReference>
<evidence type="ECO:0000256" key="3">
    <source>
        <dbReference type="ARBA" id="ARBA00022448"/>
    </source>
</evidence>
<evidence type="ECO:0000256" key="8">
    <source>
        <dbReference type="SAM" id="MobiDB-lite"/>
    </source>
</evidence>
<feature type="transmembrane region" description="Helical" evidence="9">
    <location>
        <begin position="250"/>
        <end position="268"/>
    </location>
</feature>
<evidence type="ECO:0000313" key="12">
    <source>
        <dbReference type="Proteomes" id="UP000198327"/>
    </source>
</evidence>
<evidence type="ECO:0000256" key="4">
    <source>
        <dbReference type="ARBA" id="ARBA00022475"/>
    </source>
</evidence>
<evidence type="ECO:0000256" key="6">
    <source>
        <dbReference type="ARBA" id="ARBA00022989"/>
    </source>
</evidence>
<feature type="domain" description="Major facilitator superfamily (MFS) profile" evidence="10">
    <location>
        <begin position="33"/>
        <end position="496"/>
    </location>
</feature>
<dbReference type="RefSeq" id="WP_245865298.1">
    <property type="nucleotide sequence ID" value="NZ_FZOW01000003.1"/>
</dbReference>
<name>A0A239F4S5_9NOCA</name>
<feature type="transmembrane region" description="Helical" evidence="9">
    <location>
        <begin position="376"/>
        <end position="396"/>
    </location>
</feature>
<dbReference type="Pfam" id="PF07690">
    <property type="entry name" value="MFS_1"/>
    <property type="match status" value="1"/>
</dbReference>
<keyword evidence="6 9" id="KW-1133">Transmembrane helix</keyword>
<evidence type="ECO:0000256" key="2">
    <source>
        <dbReference type="ARBA" id="ARBA00008537"/>
    </source>
</evidence>
<feature type="transmembrane region" description="Helical" evidence="9">
    <location>
        <begin position="219"/>
        <end position="238"/>
    </location>
</feature>
<accession>A0A239F4S5</accession>
<feature type="transmembrane region" description="Helical" evidence="9">
    <location>
        <begin position="289"/>
        <end position="312"/>
    </location>
</feature>
<dbReference type="NCBIfam" id="TIGR00711">
    <property type="entry name" value="efflux_EmrB"/>
    <property type="match status" value="1"/>
</dbReference>
<feature type="transmembrane region" description="Helical" evidence="9">
    <location>
        <begin position="34"/>
        <end position="55"/>
    </location>
</feature>
<feature type="transmembrane region" description="Helical" evidence="9">
    <location>
        <begin position="67"/>
        <end position="87"/>
    </location>
</feature>
<gene>
    <name evidence="11" type="ORF">SAMN05421642_103119</name>
</gene>
<feature type="transmembrane region" description="Helical" evidence="9">
    <location>
        <begin position="470"/>
        <end position="491"/>
    </location>
</feature>
<dbReference type="GO" id="GO:0005886">
    <property type="term" value="C:plasma membrane"/>
    <property type="evidence" value="ECO:0007669"/>
    <property type="project" value="UniProtKB-SubCell"/>
</dbReference>